<evidence type="ECO:0000313" key="3">
    <source>
        <dbReference type="Proteomes" id="UP000596351"/>
    </source>
</evidence>
<gene>
    <name evidence="2" type="ORF">D4A92_00335</name>
</gene>
<organism evidence="2 3">
    <name type="scientific">Rhizobium rosettiformans</name>
    <dbReference type="NCBI Taxonomy" id="1368430"/>
    <lineage>
        <taxon>Bacteria</taxon>
        <taxon>Pseudomonadati</taxon>
        <taxon>Pseudomonadota</taxon>
        <taxon>Alphaproteobacteria</taxon>
        <taxon>Hyphomicrobiales</taxon>
        <taxon>Rhizobiaceae</taxon>
        <taxon>Rhizobium/Agrobacterium group</taxon>
        <taxon>Rhizobium</taxon>
    </lineage>
</organism>
<dbReference type="InterPro" id="IPR009826">
    <property type="entry name" value="DNA_circ_N"/>
</dbReference>
<keyword evidence="3" id="KW-1185">Reference proteome</keyword>
<name>A0ABX7EPV5_9HYPH</name>
<protein>
    <recommendedName>
        <fullName evidence="1">DNA circulation N-terminal domain-containing protein</fullName>
    </recommendedName>
</protein>
<evidence type="ECO:0000313" key="2">
    <source>
        <dbReference type="EMBL" id="QRF50000.1"/>
    </source>
</evidence>
<dbReference type="EMBL" id="CP032405">
    <property type="protein sequence ID" value="QRF50000.1"/>
    <property type="molecule type" value="Genomic_DNA"/>
</dbReference>
<feature type="domain" description="DNA circulation N-terminal" evidence="1">
    <location>
        <begin position="14"/>
        <end position="98"/>
    </location>
</feature>
<dbReference type="RefSeq" id="WP_203017342.1">
    <property type="nucleotide sequence ID" value="NZ_CP032405.1"/>
</dbReference>
<dbReference type="Pfam" id="PF07157">
    <property type="entry name" value="DNA_circ_N"/>
    <property type="match status" value="1"/>
</dbReference>
<sequence>MRIDSLDALPGLVPGSYRGRTLHFLDTSSEHGRRVLEYLFPGVDAPAYDDFGLLPSVLTIDALVIGDDYKVQVKSLQRAFETPGPGQLMHPWLGPMSVILEEPASIAFSVRELRVARINVRLKRVQIGGVVGQVLSGLIGGVASLLSAAQALIDVVGLRVLSAARGAAVRRTARLIAAAANAVTPPSDGARLLPEIRSILAASSPETPASFGSWLSGAVSVLSAVTEEPAVASALARPPVSTAQAKIAVASDLAGRMMEAAAGAPSQVDAALLIAAAAEFLSAAARQSVYADFASRREATAYRTAMTSALSALIDRAEILGSDTYQAASSELIRGARRVSSAVVIEMNEVVGRLPEVLVFAAEREHDAWQVAQHIAGDRPGQIEAVYLDIVARNRPRHPAVMEGSTVEALEIR</sequence>
<proteinExistence type="predicted"/>
<dbReference type="Proteomes" id="UP000596351">
    <property type="component" value="Chromosome"/>
</dbReference>
<reference evidence="2 3" key="1">
    <citation type="submission" date="2018-09" db="EMBL/GenBank/DDBJ databases">
        <title>Rhizobium sp. MAE2-X.</title>
        <authorList>
            <person name="Lee Y."/>
            <person name="Jeon C.O."/>
        </authorList>
    </citation>
    <scope>NUCLEOTIDE SEQUENCE [LARGE SCALE GENOMIC DNA]</scope>
    <source>
        <strain evidence="2 3">MAE2-X</strain>
    </source>
</reference>
<accession>A0ABX7EPV5</accession>
<evidence type="ECO:0000259" key="1">
    <source>
        <dbReference type="Pfam" id="PF07157"/>
    </source>
</evidence>